<proteinExistence type="predicted"/>
<keyword evidence="3" id="KW-1185">Reference proteome</keyword>
<organism evidence="2 3">
    <name type="scientific">Favolaschia claudopus</name>
    <dbReference type="NCBI Taxonomy" id="2862362"/>
    <lineage>
        <taxon>Eukaryota</taxon>
        <taxon>Fungi</taxon>
        <taxon>Dikarya</taxon>
        <taxon>Basidiomycota</taxon>
        <taxon>Agaricomycotina</taxon>
        <taxon>Agaricomycetes</taxon>
        <taxon>Agaricomycetidae</taxon>
        <taxon>Agaricales</taxon>
        <taxon>Marasmiineae</taxon>
        <taxon>Mycenaceae</taxon>
        <taxon>Favolaschia</taxon>
    </lineage>
</organism>
<name>A0AAW0DJP4_9AGAR</name>
<dbReference type="EMBL" id="JAWWNJ010000007">
    <property type="protein sequence ID" value="KAK7051737.1"/>
    <property type="molecule type" value="Genomic_DNA"/>
</dbReference>
<feature type="compositionally biased region" description="Low complexity" evidence="1">
    <location>
        <begin position="78"/>
        <end position="93"/>
    </location>
</feature>
<feature type="compositionally biased region" description="Polar residues" evidence="1">
    <location>
        <begin position="99"/>
        <end position="110"/>
    </location>
</feature>
<reference evidence="2 3" key="1">
    <citation type="journal article" date="2024" name="J Genomics">
        <title>Draft genome sequencing and assembly of Favolaschia claudopus CIRM-BRFM 2984 isolated from oak limbs.</title>
        <authorList>
            <person name="Navarro D."/>
            <person name="Drula E."/>
            <person name="Chaduli D."/>
            <person name="Cazenave R."/>
            <person name="Ahrendt S."/>
            <person name="Wang J."/>
            <person name="Lipzen A."/>
            <person name="Daum C."/>
            <person name="Barry K."/>
            <person name="Grigoriev I.V."/>
            <person name="Favel A."/>
            <person name="Rosso M.N."/>
            <person name="Martin F."/>
        </authorList>
    </citation>
    <scope>NUCLEOTIDE SEQUENCE [LARGE SCALE GENOMIC DNA]</scope>
    <source>
        <strain evidence="2 3">CIRM-BRFM 2984</strain>
    </source>
</reference>
<dbReference type="AlphaFoldDB" id="A0AAW0DJP4"/>
<dbReference type="Proteomes" id="UP001362999">
    <property type="component" value="Unassembled WGS sequence"/>
</dbReference>
<evidence type="ECO:0000256" key="1">
    <source>
        <dbReference type="SAM" id="MobiDB-lite"/>
    </source>
</evidence>
<comment type="caution">
    <text evidence="2">The sequence shown here is derived from an EMBL/GenBank/DDBJ whole genome shotgun (WGS) entry which is preliminary data.</text>
</comment>
<evidence type="ECO:0000313" key="2">
    <source>
        <dbReference type="EMBL" id="KAK7051737.1"/>
    </source>
</evidence>
<gene>
    <name evidence="2" type="ORF">R3P38DRAFT_2857159</name>
</gene>
<sequence>MPGGSKPKKKEKINWEPDEGRLATTKPLKTLHQLIIYALQRCIHLIRIRQYRLGRWSARTDGTTQRALVPDELHVKTSSPASSSAASLSSYSSPRQRQRISTNPCQTASSHRGGHRRRRYRIPNILLPSALQVPILGPPSSARLTRRMRMRVINRRKAYDSLTALYGASLATALKLSILSLTTDVYLPREPAFPVPALGAVCSAQPTQAARLREGAQTKQSYASPQ</sequence>
<feature type="region of interest" description="Disordered" evidence="1">
    <location>
        <begin position="67"/>
        <end position="119"/>
    </location>
</feature>
<accession>A0AAW0DJP4</accession>
<protein>
    <submittedName>
        <fullName evidence="2">Uncharacterized protein</fullName>
    </submittedName>
</protein>
<evidence type="ECO:0000313" key="3">
    <source>
        <dbReference type="Proteomes" id="UP001362999"/>
    </source>
</evidence>